<dbReference type="InterPro" id="IPR004099">
    <property type="entry name" value="Pyr_nucl-diS_OxRdtase_dimer"/>
</dbReference>
<comment type="similarity">
    <text evidence="2">Belongs to the class-III pyridine nucleotide-disulfide oxidoreductase family.</text>
</comment>
<evidence type="ECO:0000256" key="4">
    <source>
        <dbReference type="ARBA" id="ARBA00022827"/>
    </source>
</evidence>
<dbReference type="Proteomes" id="UP000439752">
    <property type="component" value="Unassembled WGS sequence"/>
</dbReference>
<dbReference type="Gene3D" id="3.40.1260.10">
    <property type="entry name" value="DsrEFH-like"/>
    <property type="match status" value="1"/>
</dbReference>
<organism evidence="8 9">
    <name type="scientific">Exiguobacterium oxidotolerans</name>
    <dbReference type="NCBI Taxonomy" id="223958"/>
    <lineage>
        <taxon>Bacteria</taxon>
        <taxon>Bacillati</taxon>
        <taxon>Bacillota</taxon>
        <taxon>Bacilli</taxon>
        <taxon>Bacillales</taxon>
        <taxon>Bacillales Family XII. Incertae Sedis</taxon>
        <taxon>Exiguobacterium</taxon>
    </lineage>
</organism>
<keyword evidence="4" id="KW-0274">FAD</keyword>
<evidence type="ECO:0000259" key="7">
    <source>
        <dbReference type="PROSITE" id="PS50206"/>
    </source>
</evidence>
<dbReference type="RefSeq" id="WP_159172334.1">
    <property type="nucleotide sequence ID" value="NZ_LR732308.1"/>
</dbReference>
<dbReference type="Pfam" id="PF01206">
    <property type="entry name" value="TusA"/>
    <property type="match status" value="1"/>
</dbReference>
<dbReference type="InterPro" id="IPR050260">
    <property type="entry name" value="FAD-bd_OxRdtase"/>
</dbReference>
<dbReference type="Gene3D" id="3.50.50.60">
    <property type="entry name" value="FAD/NAD(P)-binding domain"/>
    <property type="match status" value="2"/>
</dbReference>
<keyword evidence="3" id="KW-0285">Flavoprotein</keyword>
<dbReference type="InterPro" id="IPR001763">
    <property type="entry name" value="Rhodanese-like_dom"/>
</dbReference>
<evidence type="ECO:0000256" key="1">
    <source>
        <dbReference type="ARBA" id="ARBA00001974"/>
    </source>
</evidence>
<dbReference type="SUPFAM" id="SSF55424">
    <property type="entry name" value="FAD/NAD-linked reductases, dimerisation (C-terminal) domain"/>
    <property type="match status" value="1"/>
</dbReference>
<dbReference type="NCBIfam" id="NF010037">
    <property type="entry name" value="PRK13512.1"/>
    <property type="match status" value="1"/>
</dbReference>
<dbReference type="PANTHER" id="PTHR43429">
    <property type="entry name" value="PYRIDINE NUCLEOTIDE-DISULFIDE OXIDOREDUCTASE DOMAIN-CONTAINING"/>
    <property type="match status" value="1"/>
</dbReference>
<dbReference type="Pfam" id="PF02852">
    <property type="entry name" value="Pyr_redox_dim"/>
    <property type="match status" value="1"/>
</dbReference>
<evidence type="ECO:0000256" key="2">
    <source>
        <dbReference type="ARBA" id="ARBA00009130"/>
    </source>
</evidence>
<keyword evidence="6" id="KW-0676">Redox-active center</keyword>
<dbReference type="AlphaFoldDB" id="A0A653I1W4"/>
<name>A0A653I1W4_9BACL</name>
<dbReference type="PANTHER" id="PTHR43429:SF1">
    <property type="entry name" value="NAD(P)H SULFUR OXIDOREDUCTASE (COA-DEPENDENT)"/>
    <property type="match status" value="1"/>
</dbReference>
<dbReference type="SUPFAM" id="SSF52821">
    <property type="entry name" value="Rhodanese/Cell cycle control phosphatase"/>
    <property type="match status" value="1"/>
</dbReference>
<dbReference type="PRINTS" id="PR00411">
    <property type="entry name" value="PNDRDTASEI"/>
</dbReference>
<dbReference type="SUPFAM" id="SSF75169">
    <property type="entry name" value="DsrEFH-like"/>
    <property type="match status" value="1"/>
</dbReference>
<accession>A0A653I1W4</accession>
<evidence type="ECO:0000256" key="3">
    <source>
        <dbReference type="ARBA" id="ARBA00022630"/>
    </source>
</evidence>
<dbReference type="CDD" id="cd03420">
    <property type="entry name" value="SirA_RHOD_Pry_redox"/>
    <property type="match status" value="1"/>
</dbReference>
<reference evidence="8 9" key="1">
    <citation type="submission" date="2019-10" db="EMBL/GenBank/DDBJ databases">
        <authorList>
            <person name="Karimi E."/>
        </authorList>
    </citation>
    <scope>NUCLEOTIDE SEQUENCE [LARGE SCALE GENOMIC DNA]</scope>
    <source>
        <strain evidence="8">Exiguobacterium sp. 9Y</strain>
    </source>
</reference>
<dbReference type="InterPro" id="IPR027396">
    <property type="entry name" value="DsrEFH-like"/>
</dbReference>
<gene>
    <name evidence="8" type="ORF">EXIGUO9Y_10039</name>
</gene>
<dbReference type="GO" id="GO:0016491">
    <property type="term" value="F:oxidoreductase activity"/>
    <property type="evidence" value="ECO:0007669"/>
    <property type="project" value="UniProtKB-KW"/>
</dbReference>
<protein>
    <submittedName>
        <fullName evidence="8">CoA-disulfide reductase</fullName>
    </submittedName>
</protein>
<evidence type="ECO:0000313" key="8">
    <source>
        <dbReference type="EMBL" id="VWX32751.1"/>
    </source>
</evidence>
<proteinExistence type="inferred from homology"/>
<dbReference type="PROSITE" id="PS50206">
    <property type="entry name" value="RHODANESE_3"/>
    <property type="match status" value="1"/>
</dbReference>
<sequence>MKTIIVGGVAGGATAAARLRRLDETAEIILLERGKEISFANCGLPYYIGDVIKDRNKLLVQTPEGMHARFNLDVRNLSEAIQINREQKTVTIRKVDTGEEYEESYDNLILSPGAKPMRPSIPGIEEATNIFTLRNIPDTDRMRQYVDENRPARAIVIGGGFIGLEMAENLVERGAKVTLVEMMDQVMAPVDPEMAAIVHEHLRAKGVELILSDGVARFEEAGKRVVLTSGKTIETEMNILSIGVMPESNLAAEAKLELGIKNTIKVDDTLRTSDPSIFAIGDAIEVKDYVTGEAMHVPLAWPANRQGRLVADIIAGRDVKYTGALGTAVAKVFDMTVASTGNNEKRLKQSGRRYEAVHLHPGSHAGYYPGASPISMKLLFDPIDGTIYGAQAIGMTGVEKRIDVLATAIKGGLTVLDLPDLELSYAPPYSSAKDPVNMAGYIASNIVLGDSENVHWHEIDQIVAAGGLLLDVREPSENELGSIPGSVNISLPTLRTSLDELPKDQPIYVTCQVGLRGYVASQLLKQNGFEVKNLSGGYKTWATVNRDQEARNQAREETAVTTIKSEPKQAVRAEQITLLDTCGLQCPGPIVELKTKIDQLQDGDQVFIKASDPGFLPDVQAWATKLGHTVHTAEMNQGIVEVLLEKGQGQTEQHVTSAPVAKADDATMVVFSGDLDKALASFVIAQGAQAMGKQVTMFFTFWGLNVIRKPDAPAVDKAPMERMMGMMMPKHAGDLPLSNMNMAGAGQKMMKKVMKDKQVDALETMMAKAQAAGVRMIACTMSMDIMGIKKEELLDDIDYGGVASYLGATDDANLNLFI</sequence>
<dbReference type="InterPro" id="IPR032836">
    <property type="entry name" value="DsrE2-like"/>
</dbReference>
<dbReference type="Gene3D" id="3.30.110.40">
    <property type="entry name" value="TusA-like domain"/>
    <property type="match status" value="1"/>
</dbReference>
<dbReference type="InterPro" id="IPR016156">
    <property type="entry name" value="FAD/NAD-linked_Rdtase_dimer_sf"/>
</dbReference>
<comment type="cofactor">
    <cofactor evidence="1">
        <name>FAD</name>
        <dbReference type="ChEBI" id="CHEBI:57692"/>
    </cofactor>
</comment>
<evidence type="ECO:0000313" key="9">
    <source>
        <dbReference type="Proteomes" id="UP000439752"/>
    </source>
</evidence>
<dbReference type="PROSITE" id="PS01148">
    <property type="entry name" value="UPF0033"/>
    <property type="match status" value="1"/>
</dbReference>
<dbReference type="InterPro" id="IPR036188">
    <property type="entry name" value="FAD/NAD-bd_sf"/>
</dbReference>
<feature type="domain" description="Rhodanese" evidence="7">
    <location>
        <begin position="463"/>
        <end position="550"/>
    </location>
</feature>
<dbReference type="SUPFAM" id="SSF51905">
    <property type="entry name" value="FAD/NAD(P)-binding domain"/>
    <property type="match status" value="2"/>
</dbReference>
<dbReference type="InterPro" id="IPR036868">
    <property type="entry name" value="TusA-like_sf"/>
</dbReference>
<dbReference type="EMBL" id="CABWKQ010000001">
    <property type="protein sequence ID" value="VWX32751.1"/>
    <property type="molecule type" value="Genomic_DNA"/>
</dbReference>
<evidence type="ECO:0000256" key="5">
    <source>
        <dbReference type="ARBA" id="ARBA00023002"/>
    </source>
</evidence>
<dbReference type="SUPFAM" id="SSF64307">
    <property type="entry name" value="SirA-like"/>
    <property type="match status" value="1"/>
</dbReference>
<dbReference type="Pfam" id="PF13686">
    <property type="entry name" value="DrsE_2"/>
    <property type="match status" value="1"/>
</dbReference>
<dbReference type="Pfam" id="PF00581">
    <property type="entry name" value="Rhodanese"/>
    <property type="match status" value="1"/>
</dbReference>
<dbReference type="InterPro" id="IPR023753">
    <property type="entry name" value="FAD/NAD-binding_dom"/>
</dbReference>
<dbReference type="CDD" id="cd01524">
    <property type="entry name" value="RHOD_Pyr_redox"/>
    <property type="match status" value="1"/>
</dbReference>
<keyword evidence="9" id="KW-1185">Reference proteome</keyword>
<dbReference type="InterPro" id="IPR036873">
    <property type="entry name" value="Rhodanese-like_dom_sf"/>
</dbReference>
<dbReference type="Pfam" id="PF07992">
    <property type="entry name" value="Pyr_redox_2"/>
    <property type="match status" value="1"/>
</dbReference>
<dbReference type="Gene3D" id="3.40.250.10">
    <property type="entry name" value="Rhodanese-like domain"/>
    <property type="match status" value="1"/>
</dbReference>
<keyword evidence="5" id="KW-0560">Oxidoreductase</keyword>
<dbReference type="PRINTS" id="PR00368">
    <property type="entry name" value="FADPNR"/>
</dbReference>
<dbReference type="SMART" id="SM00450">
    <property type="entry name" value="RHOD"/>
    <property type="match status" value="1"/>
</dbReference>
<dbReference type="InterPro" id="IPR001455">
    <property type="entry name" value="TusA-like"/>
</dbReference>
<evidence type="ECO:0000256" key="6">
    <source>
        <dbReference type="ARBA" id="ARBA00023284"/>
    </source>
</evidence>